<dbReference type="Pfam" id="PF13411">
    <property type="entry name" value="MerR_1"/>
    <property type="match status" value="1"/>
</dbReference>
<dbReference type="Proteomes" id="UP001500016">
    <property type="component" value="Unassembled WGS sequence"/>
</dbReference>
<dbReference type="Gene3D" id="1.10.1660.10">
    <property type="match status" value="1"/>
</dbReference>
<dbReference type="RefSeq" id="WP_344533127.1">
    <property type="nucleotide sequence ID" value="NZ_BAAAPE010000016.1"/>
</dbReference>
<dbReference type="SMART" id="SM00422">
    <property type="entry name" value="HTH_MERR"/>
    <property type="match status" value="1"/>
</dbReference>
<dbReference type="PRINTS" id="PR00040">
    <property type="entry name" value="HTHMERR"/>
</dbReference>
<name>A0ABP5IAT7_9ACTN</name>
<sequence length="142" mass="15181">MRIGALSHLTGASERALRYYEEQGLLRPLRRPSGYREYTDDHVHTVRSIRTLLAAGLGTATIAEVLPCMVDEGGQLAAACPDLLADLARERNRITAAMDELRAAREMLDAIIAAPVPPEAAQALDCDEAVGTGAGAPRTRSS</sequence>
<accession>A0ABP5IAT7</accession>
<dbReference type="CDD" id="cd01282">
    <property type="entry name" value="HTH_MerR-like_sg3"/>
    <property type="match status" value="1"/>
</dbReference>
<dbReference type="InterPro" id="IPR047057">
    <property type="entry name" value="MerR_fam"/>
</dbReference>
<protein>
    <submittedName>
        <fullName evidence="3">MerR family transcriptional regulator</fullName>
    </submittedName>
</protein>
<evidence type="ECO:0000313" key="4">
    <source>
        <dbReference type="Proteomes" id="UP001500016"/>
    </source>
</evidence>
<evidence type="ECO:0000313" key="3">
    <source>
        <dbReference type="EMBL" id="GAA2095009.1"/>
    </source>
</evidence>
<evidence type="ECO:0000259" key="2">
    <source>
        <dbReference type="PROSITE" id="PS50937"/>
    </source>
</evidence>
<dbReference type="PROSITE" id="PS50937">
    <property type="entry name" value="HTH_MERR_2"/>
    <property type="match status" value="1"/>
</dbReference>
<dbReference type="InterPro" id="IPR009061">
    <property type="entry name" value="DNA-bd_dom_put_sf"/>
</dbReference>
<feature type="domain" description="HTH merR-type" evidence="2">
    <location>
        <begin position="1"/>
        <end position="68"/>
    </location>
</feature>
<dbReference type="InterPro" id="IPR000551">
    <property type="entry name" value="MerR-type_HTH_dom"/>
</dbReference>
<proteinExistence type="predicted"/>
<comment type="caution">
    <text evidence="3">The sequence shown here is derived from an EMBL/GenBank/DDBJ whole genome shotgun (WGS) entry which is preliminary data.</text>
</comment>
<gene>
    <name evidence="3" type="ORF">GCM10009801_63510</name>
</gene>
<dbReference type="PANTHER" id="PTHR30204">
    <property type="entry name" value="REDOX-CYCLING DRUG-SENSING TRANSCRIPTIONAL ACTIVATOR SOXR"/>
    <property type="match status" value="1"/>
</dbReference>
<keyword evidence="1" id="KW-0238">DNA-binding</keyword>
<organism evidence="3 4">
    <name type="scientific">Streptomyces albiaxialis</name>
    <dbReference type="NCBI Taxonomy" id="329523"/>
    <lineage>
        <taxon>Bacteria</taxon>
        <taxon>Bacillati</taxon>
        <taxon>Actinomycetota</taxon>
        <taxon>Actinomycetes</taxon>
        <taxon>Kitasatosporales</taxon>
        <taxon>Streptomycetaceae</taxon>
        <taxon>Streptomyces</taxon>
    </lineage>
</organism>
<keyword evidence="4" id="KW-1185">Reference proteome</keyword>
<dbReference type="SUPFAM" id="SSF46955">
    <property type="entry name" value="Putative DNA-binding domain"/>
    <property type="match status" value="1"/>
</dbReference>
<evidence type="ECO:0000256" key="1">
    <source>
        <dbReference type="ARBA" id="ARBA00023125"/>
    </source>
</evidence>
<dbReference type="EMBL" id="BAAAPE010000016">
    <property type="protein sequence ID" value="GAA2095009.1"/>
    <property type="molecule type" value="Genomic_DNA"/>
</dbReference>
<dbReference type="PANTHER" id="PTHR30204:SF97">
    <property type="entry name" value="MERR FAMILY REGULATORY PROTEIN"/>
    <property type="match status" value="1"/>
</dbReference>
<reference evidence="4" key="1">
    <citation type="journal article" date="2019" name="Int. J. Syst. Evol. Microbiol.">
        <title>The Global Catalogue of Microorganisms (GCM) 10K type strain sequencing project: providing services to taxonomists for standard genome sequencing and annotation.</title>
        <authorList>
            <consortium name="The Broad Institute Genomics Platform"/>
            <consortium name="The Broad Institute Genome Sequencing Center for Infectious Disease"/>
            <person name="Wu L."/>
            <person name="Ma J."/>
        </authorList>
    </citation>
    <scope>NUCLEOTIDE SEQUENCE [LARGE SCALE GENOMIC DNA]</scope>
    <source>
        <strain evidence="4">JCM 15478</strain>
    </source>
</reference>